<keyword evidence="6 7" id="KW-0472">Membrane</keyword>
<sequence length="614" mass="69593">MKQKTHTSPPPHSIWNNYQFASRIYHEGIGKRYHLHDVIAILLGALSPFIAMAFPSFAVSLLQSDTPIEFIVVLIIGYVLLMKGLSVAKAYIDNIQLMNYFFGRIKAADPMRQHLLNMNFEALESKEGQEKVRAADECIYHGNERGIEAFLVQFPKVVLNTLGFSLYSFIVIKINIWLFAFMFFTAVAFSVLSLMQGGYWNKIYKRFTGLYMRRKKSFQETMAAEARGDIILYQMKDWLCRKLYDIADTYEKVFRKYYKLETQTNLLILFINFLRDGVVYYVLIRQMILGQINVSSLLLMIGVVAGYGTWMQQLLNALQEISANTHTVTQFRDFLDYGNEPDNAIKEIQLDKGVHEIKLENVSYRYYGATENVISGVTLTIKAGEKVALVGANGAGKTTLVKLICGLYQPTGGRITINGIDTTKISREQYYKAFSVVFQDLKVYAATIAQNVSCTLVPNRDIVNESLRKAGLWEKIASLSNGIDSDLTHNLSEKGVLLSGGETQKLMLARAIYQDSPILILDEPTAALDPIAESEMYEAYSAFTTGKTSLFISHRLSSTRFCDKVCFMKDGKLSEIGTHDTLLELKGDYAQMFMVQSQYYKESFDLKKEVLNDV</sequence>
<keyword evidence="2 7" id="KW-0812">Transmembrane</keyword>
<dbReference type="Pfam" id="PF00005">
    <property type="entry name" value="ABC_tran"/>
    <property type="match status" value="1"/>
</dbReference>
<feature type="transmembrane region" description="Helical" evidence="7">
    <location>
        <begin position="290"/>
        <end position="310"/>
    </location>
</feature>
<dbReference type="SMART" id="SM00382">
    <property type="entry name" value="AAA"/>
    <property type="match status" value="1"/>
</dbReference>
<dbReference type="GO" id="GO:0005524">
    <property type="term" value="F:ATP binding"/>
    <property type="evidence" value="ECO:0007669"/>
    <property type="project" value="UniProtKB-KW"/>
</dbReference>
<dbReference type="Gene3D" id="1.20.1560.10">
    <property type="entry name" value="ABC transporter type 1, transmembrane domain"/>
    <property type="match status" value="1"/>
</dbReference>
<evidence type="ECO:0000313" key="10">
    <source>
        <dbReference type="EMBL" id="MDH8679874.1"/>
    </source>
</evidence>
<name>A0ABT6NHG9_9FIRM</name>
<dbReference type="SUPFAM" id="SSF90123">
    <property type="entry name" value="ABC transporter transmembrane region"/>
    <property type="match status" value="1"/>
</dbReference>
<keyword evidence="5 7" id="KW-1133">Transmembrane helix</keyword>
<feature type="transmembrane region" description="Helical" evidence="7">
    <location>
        <begin position="38"/>
        <end position="58"/>
    </location>
</feature>
<dbReference type="CDD" id="cd03228">
    <property type="entry name" value="ABCC_MRP_Like"/>
    <property type="match status" value="1"/>
</dbReference>
<dbReference type="Proteomes" id="UP001158045">
    <property type="component" value="Unassembled WGS sequence"/>
</dbReference>
<organism evidence="10 11">
    <name type="scientific">Fusibacter bizertensis</name>
    <dbReference type="NCBI Taxonomy" id="1488331"/>
    <lineage>
        <taxon>Bacteria</taxon>
        <taxon>Bacillati</taxon>
        <taxon>Bacillota</taxon>
        <taxon>Clostridia</taxon>
        <taxon>Eubacteriales</taxon>
        <taxon>Eubacteriales Family XII. Incertae Sedis</taxon>
        <taxon>Fusibacter</taxon>
    </lineage>
</organism>
<dbReference type="InterPro" id="IPR003439">
    <property type="entry name" value="ABC_transporter-like_ATP-bd"/>
</dbReference>
<dbReference type="InterPro" id="IPR003593">
    <property type="entry name" value="AAA+_ATPase"/>
</dbReference>
<feature type="transmembrane region" description="Helical" evidence="7">
    <location>
        <begin position="70"/>
        <end position="92"/>
    </location>
</feature>
<protein>
    <submittedName>
        <fullName evidence="10">ABC transporter ATP-binding protein</fullName>
    </submittedName>
</protein>
<dbReference type="PANTHER" id="PTHR24221:SF654">
    <property type="entry name" value="ATP-BINDING CASSETTE SUB-FAMILY B MEMBER 6"/>
    <property type="match status" value="1"/>
</dbReference>
<feature type="domain" description="ABC transmembrane type-1" evidence="9">
    <location>
        <begin position="147"/>
        <end position="323"/>
    </location>
</feature>
<dbReference type="PROSITE" id="PS50929">
    <property type="entry name" value="ABC_TM1F"/>
    <property type="match status" value="1"/>
</dbReference>
<dbReference type="PANTHER" id="PTHR24221">
    <property type="entry name" value="ATP-BINDING CASSETTE SUB-FAMILY B"/>
    <property type="match status" value="1"/>
</dbReference>
<evidence type="ECO:0000313" key="11">
    <source>
        <dbReference type="Proteomes" id="UP001158045"/>
    </source>
</evidence>
<feature type="transmembrane region" description="Helical" evidence="7">
    <location>
        <begin position="149"/>
        <end position="170"/>
    </location>
</feature>
<dbReference type="Gene3D" id="3.40.50.300">
    <property type="entry name" value="P-loop containing nucleotide triphosphate hydrolases"/>
    <property type="match status" value="1"/>
</dbReference>
<feature type="transmembrane region" description="Helical" evidence="7">
    <location>
        <begin position="176"/>
        <end position="195"/>
    </location>
</feature>
<evidence type="ECO:0000256" key="1">
    <source>
        <dbReference type="ARBA" id="ARBA00004651"/>
    </source>
</evidence>
<dbReference type="RefSeq" id="WP_281095768.1">
    <property type="nucleotide sequence ID" value="NZ_JARYZI010000019.1"/>
</dbReference>
<comment type="subcellular location">
    <subcellularLocation>
        <location evidence="1">Cell membrane</location>
        <topology evidence="1">Multi-pass membrane protein</topology>
    </subcellularLocation>
</comment>
<dbReference type="InterPro" id="IPR039421">
    <property type="entry name" value="Type_1_exporter"/>
</dbReference>
<dbReference type="InterPro" id="IPR036640">
    <property type="entry name" value="ABC1_TM_sf"/>
</dbReference>
<dbReference type="PROSITE" id="PS50893">
    <property type="entry name" value="ABC_TRANSPORTER_2"/>
    <property type="match status" value="1"/>
</dbReference>
<feature type="domain" description="ABC transporter" evidence="8">
    <location>
        <begin position="357"/>
        <end position="595"/>
    </location>
</feature>
<evidence type="ECO:0000256" key="2">
    <source>
        <dbReference type="ARBA" id="ARBA00022692"/>
    </source>
</evidence>
<proteinExistence type="predicted"/>
<evidence type="ECO:0000256" key="3">
    <source>
        <dbReference type="ARBA" id="ARBA00022741"/>
    </source>
</evidence>
<reference evidence="10 11" key="1">
    <citation type="submission" date="2023-04" db="EMBL/GenBank/DDBJ databases">
        <title>Fusibacter bizertensis strain WBS, isolated from littoral bottom sediments of the Arctic seas - biochemical and genomic analysis.</title>
        <authorList>
            <person name="Brioukhanov A.L."/>
        </authorList>
    </citation>
    <scope>NUCLEOTIDE SEQUENCE [LARGE SCALE GENOMIC DNA]</scope>
    <source>
        <strain evidence="10 11">WBS</strain>
    </source>
</reference>
<dbReference type="InterPro" id="IPR011527">
    <property type="entry name" value="ABC1_TM_dom"/>
</dbReference>
<evidence type="ECO:0000256" key="4">
    <source>
        <dbReference type="ARBA" id="ARBA00022840"/>
    </source>
</evidence>
<keyword evidence="11" id="KW-1185">Reference proteome</keyword>
<evidence type="ECO:0000256" key="6">
    <source>
        <dbReference type="ARBA" id="ARBA00023136"/>
    </source>
</evidence>
<keyword evidence="3" id="KW-0547">Nucleotide-binding</keyword>
<accession>A0ABT6NHG9</accession>
<comment type="caution">
    <text evidence="10">The sequence shown here is derived from an EMBL/GenBank/DDBJ whole genome shotgun (WGS) entry which is preliminary data.</text>
</comment>
<evidence type="ECO:0000256" key="7">
    <source>
        <dbReference type="SAM" id="Phobius"/>
    </source>
</evidence>
<dbReference type="InterPro" id="IPR027417">
    <property type="entry name" value="P-loop_NTPase"/>
</dbReference>
<evidence type="ECO:0000256" key="5">
    <source>
        <dbReference type="ARBA" id="ARBA00022989"/>
    </source>
</evidence>
<gene>
    <name evidence="10" type="ORF">QE109_17135</name>
</gene>
<dbReference type="SUPFAM" id="SSF52540">
    <property type="entry name" value="P-loop containing nucleoside triphosphate hydrolases"/>
    <property type="match status" value="1"/>
</dbReference>
<keyword evidence="4 10" id="KW-0067">ATP-binding</keyword>
<evidence type="ECO:0000259" key="9">
    <source>
        <dbReference type="PROSITE" id="PS50929"/>
    </source>
</evidence>
<evidence type="ECO:0000259" key="8">
    <source>
        <dbReference type="PROSITE" id="PS50893"/>
    </source>
</evidence>
<dbReference type="EMBL" id="JARYZI010000019">
    <property type="protein sequence ID" value="MDH8679874.1"/>
    <property type="molecule type" value="Genomic_DNA"/>
</dbReference>